<evidence type="ECO:0000313" key="1">
    <source>
        <dbReference type="EMBL" id="QDL12843.1"/>
    </source>
</evidence>
<protein>
    <submittedName>
        <fullName evidence="1">Uncharacterized protein</fullName>
    </submittedName>
</protein>
<gene>
    <name evidence="1" type="ORF">DP114_34505</name>
</gene>
<reference evidence="1 2" key="1">
    <citation type="submission" date="2018-06" db="EMBL/GenBank/DDBJ databases">
        <title>Comparative genomics of Brasilonema spp. strains.</title>
        <authorList>
            <person name="Alvarenga D.O."/>
            <person name="Fiore M.F."/>
            <person name="Varani A.M."/>
        </authorList>
    </citation>
    <scope>NUCLEOTIDE SEQUENCE [LARGE SCALE GENOMIC DNA]</scope>
    <source>
        <strain evidence="1 2">CENA114</strain>
        <plasmid evidence="2">pboct2</plasmid>
    </source>
</reference>
<sequence>MSEYLLLKRINICKLILLALMWIQSDEDSQLSLTPDYSSPLQVENLTWLGETYVKEDVEHFCDVSNTVRIGVWGEILELKLVDLIADLPKSLHDASWFALLAINMMLVDKELNGVYVHPQDEYFARTIALDCLVQLGDSYLAKGHPYLDFPLSLEEAKSLLPVDRRQELEIELEKFLIDTYEHDFEDDAPDINQFSPIYLKEVFKDFFANSDWRGDIDQEAVAQLQQKYGPEYSQAAYSIQTKDHERWGYTLVFLKHFIGLDSSFLESRSDLFVNGESEESDLPDYFCIKSDLERWQDRTVVLSRLVHTLVYFLLVAENYHPSHLENLMTIPTSERRISNLQACLGVAAYRSGYYMAARGIPESEVGRSWLLDKAFPNLRSFYQCGRLEGKNVGVGQ</sequence>
<dbReference type="KEGG" id="bsen:DP114_34505"/>
<keyword evidence="1" id="KW-0614">Plasmid</keyword>
<accession>A0A856MN50</accession>
<keyword evidence="2" id="KW-1185">Reference proteome</keyword>
<evidence type="ECO:0000313" key="2">
    <source>
        <dbReference type="Proteomes" id="UP000503129"/>
    </source>
</evidence>
<geneLocation type="plasmid" evidence="2">
    <name>pboct2</name>
</geneLocation>
<dbReference type="EMBL" id="CP030120">
    <property type="protein sequence ID" value="QDL12843.1"/>
    <property type="molecule type" value="Genomic_DNA"/>
</dbReference>
<proteinExistence type="predicted"/>
<organism evidence="1 2">
    <name type="scientific">Brasilonema sennae CENA114</name>
    <dbReference type="NCBI Taxonomy" id="415709"/>
    <lineage>
        <taxon>Bacteria</taxon>
        <taxon>Bacillati</taxon>
        <taxon>Cyanobacteriota</taxon>
        <taxon>Cyanophyceae</taxon>
        <taxon>Nostocales</taxon>
        <taxon>Scytonemataceae</taxon>
        <taxon>Brasilonema</taxon>
        <taxon>Bromeliae group (in: Brasilonema)</taxon>
    </lineage>
</organism>
<dbReference type="AlphaFoldDB" id="A0A856MN50"/>
<name>A0A856MN50_9CYAN</name>
<dbReference type="Proteomes" id="UP000503129">
    <property type="component" value="Plasmid pBOCT2"/>
</dbReference>
<dbReference type="RefSeq" id="WP_169264867.1">
    <property type="nucleotide sequence ID" value="NZ_CAWOXK010000003.1"/>
</dbReference>